<sequence length="315" mass="32333">MQEAAELLGAADVVALRLLGDLLSGRHDGLAGVVVCNDPMADLRLSYVLRILADRGRLRFPVHLLDAPRGGGAHRGRFVARQYARLAGFVSGITGRPADATTLAEAAAAESALGRGLTQVRDQRCARTLSGTAALAAYRLAAQTAPAQALGRIADLLSAADMPSSGTGAAVPVYLTGSSHPDATVYAELEAAGAVVVGEDHDAGDAAWVGETADAASLEDACRLLAEQHALRPPSAARSLSAGRTRHLLAELRRTGAAGVVALVRDLDDGPVWDLAEQRRALAGTGTWLAEAVRVPADGAAEAAADLTARLQPAG</sequence>
<dbReference type="Proteomes" id="UP000523795">
    <property type="component" value="Unassembled WGS sequence"/>
</dbReference>
<proteinExistence type="predicted"/>
<reference evidence="1 2" key="1">
    <citation type="submission" date="2020-04" db="EMBL/GenBank/DDBJ databases">
        <authorList>
            <person name="Liu S."/>
        </authorList>
    </citation>
    <scope>NUCLEOTIDE SEQUENCE [LARGE SCALE GENOMIC DNA]</scope>
    <source>
        <strain evidence="1 2">CGMCC 1.15091</strain>
    </source>
</reference>
<accession>A0ABX1JR27</accession>
<dbReference type="EMBL" id="JAAZSR010000309">
    <property type="protein sequence ID" value="NKX51790.1"/>
    <property type="molecule type" value="Genomic_DNA"/>
</dbReference>
<dbReference type="InterPro" id="IPR010327">
    <property type="entry name" value="FldB/FldC_alpha/beta"/>
</dbReference>
<comment type="caution">
    <text evidence="1">The sequence shown here is derived from an EMBL/GenBank/DDBJ whole genome shotgun (WGS) entry which is preliminary data.</text>
</comment>
<keyword evidence="2" id="KW-1185">Reference proteome</keyword>
<dbReference type="Pfam" id="PF06050">
    <property type="entry name" value="HGD-D"/>
    <property type="match status" value="1"/>
</dbReference>
<feature type="non-terminal residue" evidence="1">
    <location>
        <position position="315"/>
    </location>
</feature>
<protein>
    <submittedName>
        <fullName evidence="1">2-hydroxyacyl-CoA dehydratase</fullName>
    </submittedName>
</protein>
<dbReference type="Gene3D" id="3.40.50.11900">
    <property type="match status" value="1"/>
</dbReference>
<name>A0ABX1JR27_9MICC</name>
<organism evidence="1 2">
    <name type="scientific">Arthrobacter deserti</name>
    <dbReference type="NCBI Taxonomy" id="1742687"/>
    <lineage>
        <taxon>Bacteria</taxon>
        <taxon>Bacillati</taxon>
        <taxon>Actinomycetota</taxon>
        <taxon>Actinomycetes</taxon>
        <taxon>Micrococcales</taxon>
        <taxon>Micrococcaceae</taxon>
        <taxon>Arthrobacter</taxon>
    </lineage>
</organism>
<gene>
    <name evidence="1" type="ORF">HER39_14695</name>
</gene>
<evidence type="ECO:0000313" key="1">
    <source>
        <dbReference type="EMBL" id="NKX51790.1"/>
    </source>
</evidence>
<evidence type="ECO:0000313" key="2">
    <source>
        <dbReference type="Proteomes" id="UP000523795"/>
    </source>
</evidence>